<gene>
    <name evidence="1" type="ORF">OM944_06365</name>
</gene>
<dbReference type="Pfam" id="PF09912">
    <property type="entry name" value="DUF2141"/>
    <property type="match status" value="1"/>
</dbReference>
<evidence type="ECO:0000313" key="1">
    <source>
        <dbReference type="EMBL" id="UZD24119.1"/>
    </source>
</evidence>
<organism evidence="1 2">
    <name type="scientific">Algoriphagus halophytocola</name>
    <dbReference type="NCBI Taxonomy" id="2991499"/>
    <lineage>
        <taxon>Bacteria</taxon>
        <taxon>Pseudomonadati</taxon>
        <taxon>Bacteroidota</taxon>
        <taxon>Cytophagia</taxon>
        <taxon>Cytophagales</taxon>
        <taxon>Cyclobacteriaceae</taxon>
        <taxon>Algoriphagus</taxon>
    </lineage>
</organism>
<dbReference type="InterPro" id="IPR018673">
    <property type="entry name" value="DUF2141"/>
</dbReference>
<name>A0ABY6MMA3_9BACT</name>
<proteinExistence type="predicted"/>
<reference evidence="1" key="1">
    <citation type="submission" date="2022-10" db="EMBL/GenBank/DDBJ databases">
        <title>Algoriphagus sp. a novel bacteria isolate from halophytes salicornia europaea.</title>
        <authorList>
            <person name="Peng Y."/>
            <person name="Jiang L."/>
            <person name="Lee J."/>
        </authorList>
    </citation>
    <scope>NUCLEOTIDE SEQUENCE</scope>
    <source>
        <strain evidence="1">TR-M5</strain>
    </source>
</reference>
<dbReference type="RefSeq" id="WP_264810838.1">
    <property type="nucleotide sequence ID" value="NZ_CP110226.1"/>
</dbReference>
<keyword evidence="2" id="KW-1185">Reference proteome</keyword>
<protein>
    <submittedName>
        <fullName evidence="1">DUF2141 domain-containing protein</fullName>
    </submittedName>
</protein>
<accession>A0ABY6MMA3</accession>
<dbReference type="Proteomes" id="UP001163156">
    <property type="component" value="Chromosome"/>
</dbReference>
<dbReference type="EMBL" id="CP110226">
    <property type="protein sequence ID" value="UZD24119.1"/>
    <property type="molecule type" value="Genomic_DNA"/>
</dbReference>
<sequence length="141" mass="15605">MKLAFLSILLFLNIPTLPKTGSIEINIQDLSSDKGIIQVLVFDQEKGWPESVDDAWMALGIPIKNGVAKKTIPDVPEGNYAITVFHDEDEDGLIRKNKVGYPLDDFGFSNNPSLLFGVPSFTKCSEKVESGSTTQFEIELR</sequence>
<evidence type="ECO:0000313" key="2">
    <source>
        <dbReference type="Proteomes" id="UP001163156"/>
    </source>
</evidence>